<dbReference type="InterPro" id="IPR027417">
    <property type="entry name" value="P-loop_NTPase"/>
</dbReference>
<dbReference type="KEGG" id="cbab:SMCB_0971"/>
<dbReference type="SMART" id="SM00382">
    <property type="entry name" value="AAA"/>
    <property type="match status" value="2"/>
</dbReference>
<evidence type="ECO:0000256" key="6">
    <source>
        <dbReference type="ARBA" id="ARBA00022737"/>
    </source>
</evidence>
<keyword evidence="4 13" id="KW-0820">tRNA-binding</keyword>
<dbReference type="Gene3D" id="3.40.50.300">
    <property type="entry name" value="P-loop containing nucleotide triphosphate hydrolases"/>
    <property type="match status" value="2"/>
</dbReference>
<reference evidence="15 16" key="1">
    <citation type="journal article" date="2014" name="Nat. Commun.">
        <title>Physiological and genomic features of highly alkaliphilic hydrogen-utilizing Betaproteobacteria from a continental serpentinizing site.</title>
        <authorList>
            <person name="Suzuki S."/>
            <person name="Kuenen J.G."/>
            <person name="Schipper K."/>
            <person name="van der Velde S."/>
            <person name="Ishii S."/>
            <person name="Wu A."/>
            <person name="Sorokin D.Y."/>
            <person name="Tenney A."/>
            <person name="Meng X.Y."/>
            <person name="Morrill P.L."/>
            <person name="Kamagata Y."/>
            <person name="Muyzer G."/>
            <person name="Nealson K.H."/>
        </authorList>
    </citation>
    <scope>NUCLEOTIDE SEQUENCE [LARGE SCALE GENOMIC DNA]</scope>
    <source>
        <strain evidence="15 16">B1</strain>
    </source>
</reference>
<evidence type="ECO:0000259" key="14">
    <source>
        <dbReference type="PROSITE" id="PS50893"/>
    </source>
</evidence>
<dbReference type="Pfam" id="PF12848">
    <property type="entry name" value="ABC_tran_Xtn"/>
    <property type="match status" value="1"/>
</dbReference>
<evidence type="ECO:0000256" key="5">
    <source>
        <dbReference type="ARBA" id="ARBA00022730"/>
    </source>
</evidence>
<dbReference type="FunFam" id="3.40.50.300:FF:000011">
    <property type="entry name" value="Putative ABC transporter ATP-binding component"/>
    <property type="match status" value="1"/>
</dbReference>
<comment type="similarity">
    <text evidence="1 13">Belongs to the ABC transporter superfamily. ABCF family. Translational throttle EttA subfamily.</text>
</comment>
<keyword evidence="16" id="KW-1185">Reference proteome</keyword>
<keyword evidence="2" id="KW-0472">Membrane</keyword>
<keyword evidence="5 13" id="KW-0699">rRNA-binding</keyword>
<dbReference type="SUPFAM" id="SSF52540">
    <property type="entry name" value="P-loop containing nucleoside triphosphate hydrolases"/>
    <property type="match status" value="2"/>
</dbReference>
<dbReference type="GO" id="GO:0045900">
    <property type="term" value="P:negative regulation of translational elongation"/>
    <property type="evidence" value="ECO:0007669"/>
    <property type="project" value="UniProtKB-UniRule"/>
</dbReference>
<dbReference type="NCBIfam" id="TIGR03719">
    <property type="entry name" value="ABC_ABC_ChvD"/>
    <property type="match status" value="1"/>
</dbReference>
<keyword evidence="3 13" id="KW-0963">Cytoplasm</keyword>
<dbReference type="InterPro" id="IPR032781">
    <property type="entry name" value="ABC_tran_Xtn"/>
</dbReference>
<comment type="function">
    <text evidence="13">A translation factor that gates the progression of the 70S ribosomal initiation complex (IC, containing tRNA(fMet) in the P-site) into the translation elongation cycle by using a mechanism sensitive to the ATP/ADP ratio. Binds to the 70S ribosome E-site where it modulates the state of the translating ribosome during subunit translocation. ATP hydrolysis probably frees it from the ribosome, which can enter the elongation phase.</text>
</comment>
<organism evidence="15 16">
    <name type="scientific">Serpentinimonas maccroryi</name>
    <dbReference type="NCBI Taxonomy" id="1458426"/>
    <lineage>
        <taxon>Bacteria</taxon>
        <taxon>Pseudomonadati</taxon>
        <taxon>Pseudomonadota</taxon>
        <taxon>Betaproteobacteria</taxon>
        <taxon>Burkholderiales</taxon>
        <taxon>Comamonadaceae</taxon>
        <taxon>Serpentinimonas</taxon>
    </lineage>
</organism>
<keyword evidence="8 13" id="KW-0378">Hydrolase</keyword>
<dbReference type="CDD" id="cd03221">
    <property type="entry name" value="ABCF_EF-3"/>
    <property type="match status" value="2"/>
</dbReference>
<dbReference type="InterPro" id="IPR022374">
    <property type="entry name" value="EttA"/>
</dbReference>
<dbReference type="GO" id="GO:0000049">
    <property type="term" value="F:tRNA binding"/>
    <property type="evidence" value="ECO:0007669"/>
    <property type="project" value="UniProtKB-UniRule"/>
</dbReference>
<keyword evidence="6 13" id="KW-0677">Repeat</keyword>
<keyword evidence="9 13" id="KW-0067">ATP-binding</keyword>
<protein>
    <recommendedName>
        <fullName evidence="13">Energy-dependent translational throttle protein EttA</fullName>
        <ecNumber evidence="13">3.6.1.-</ecNumber>
    </recommendedName>
    <alternativeName>
        <fullName evidence="13">Translational regulatory factor EttA</fullName>
    </alternativeName>
</protein>
<dbReference type="OrthoDB" id="9762051at2"/>
<feature type="domain" description="ABC transporter" evidence="14">
    <location>
        <begin position="324"/>
        <end position="550"/>
    </location>
</feature>
<comment type="domain">
    <text evidence="13">The arm domain is inserted in the first ABC transporter domain. Probably contacts ribosomal protein L1.</text>
</comment>
<dbReference type="GO" id="GO:0005524">
    <property type="term" value="F:ATP binding"/>
    <property type="evidence" value="ECO:0007669"/>
    <property type="project" value="UniProtKB-UniRule"/>
</dbReference>
<dbReference type="RefSeq" id="WP_045535460.1">
    <property type="nucleotide sequence ID" value="NZ_AP014569.1"/>
</dbReference>
<dbReference type="PROSITE" id="PS50893">
    <property type="entry name" value="ABC_TRANSPORTER_2"/>
    <property type="match status" value="2"/>
</dbReference>
<dbReference type="Pfam" id="PF00005">
    <property type="entry name" value="ABC_tran"/>
    <property type="match status" value="2"/>
</dbReference>
<evidence type="ECO:0000256" key="9">
    <source>
        <dbReference type="ARBA" id="ARBA00022840"/>
    </source>
</evidence>
<evidence type="ECO:0000313" key="15">
    <source>
        <dbReference type="EMBL" id="BAO83199.1"/>
    </source>
</evidence>
<evidence type="ECO:0000256" key="12">
    <source>
        <dbReference type="ARBA" id="ARBA00022917"/>
    </source>
</evidence>
<dbReference type="Proteomes" id="UP000066014">
    <property type="component" value="Chromosome"/>
</dbReference>
<feature type="region of interest" description="PtIM" evidence="13">
    <location>
        <begin position="242"/>
        <end position="322"/>
    </location>
</feature>
<feature type="binding site" evidence="13">
    <location>
        <begin position="356"/>
        <end position="363"/>
    </location>
    <ligand>
        <name>ATP</name>
        <dbReference type="ChEBI" id="CHEBI:30616"/>
        <label>2</label>
    </ligand>
</feature>
<dbReference type="GO" id="GO:0016887">
    <property type="term" value="F:ATP hydrolysis activity"/>
    <property type="evidence" value="ECO:0007669"/>
    <property type="project" value="UniProtKB-UniRule"/>
</dbReference>
<dbReference type="PANTHER" id="PTHR43858:SF1">
    <property type="entry name" value="ABC TRANSPORTER-RELATED PROTEIN"/>
    <property type="match status" value="1"/>
</dbReference>
<dbReference type="EMBL" id="AP014569">
    <property type="protein sequence ID" value="BAO83199.1"/>
    <property type="molecule type" value="Genomic_DNA"/>
</dbReference>
<dbReference type="EC" id="3.6.1.-" evidence="13"/>
<gene>
    <name evidence="13" type="primary">ettA</name>
    <name evidence="15" type="ORF">SMCB_0971</name>
</gene>
<comment type="caution">
    <text evidence="13">Lacks conserved residue(s) required for the propagation of feature annotation.</text>
</comment>
<evidence type="ECO:0000313" key="16">
    <source>
        <dbReference type="Proteomes" id="UP000066014"/>
    </source>
</evidence>
<accession>A0A060NWA8</accession>
<keyword evidence="12 13" id="KW-0648">Protein biosynthesis</keyword>
<evidence type="ECO:0000256" key="10">
    <source>
        <dbReference type="ARBA" id="ARBA00022845"/>
    </source>
</evidence>
<feature type="domain" description="ABC transporter" evidence="14">
    <location>
        <begin position="6"/>
        <end position="259"/>
    </location>
</feature>
<dbReference type="PANTHER" id="PTHR43858">
    <property type="entry name" value="ENERGY-DEPENDENT TRANSLATIONAL THROTTLE PROTEIN ETTA"/>
    <property type="match status" value="1"/>
</dbReference>
<keyword evidence="2" id="KW-1003">Cell membrane</keyword>
<keyword evidence="10 13" id="KW-0810">Translation regulation</keyword>
<dbReference type="HOGENOM" id="CLU_000604_36_0_4"/>
<proteinExistence type="inferred from homology"/>
<keyword evidence="11 13" id="KW-0694">RNA-binding</keyword>
<evidence type="ECO:0000256" key="8">
    <source>
        <dbReference type="ARBA" id="ARBA00022801"/>
    </source>
</evidence>
<dbReference type="GO" id="GO:0019843">
    <property type="term" value="F:rRNA binding"/>
    <property type="evidence" value="ECO:0007669"/>
    <property type="project" value="UniProtKB-UniRule"/>
</dbReference>
<comment type="subcellular location">
    <subcellularLocation>
        <location evidence="13">Cytoplasm</location>
    </subcellularLocation>
    <text evidence="13">Associates with ribosomes and polysomes.</text>
</comment>
<keyword evidence="7 13" id="KW-0547">Nucleotide-binding</keyword>
<dbReference type="PROSITE" id="PS00211">
    <property type="entry name" value="ABC_TRANSPORTER_1"/>
    <property type="match status" value="1"/>
</dbReference>
<comment type="subunit">
    <text evidence="13">Monomer. Probably contacts ribosomal proteins L1, L5, L33 and S7, the 16S and 23S rRNA and the P-site containing tRNA(fMet).</text>
</comment>
<dbReference type="InterPro" id="IPR003593">
    <property type="entry name" value="AAA+_ATPase"/>
</dbReference>
<dbReference type="NCBIfam" id="NF008775">
    <property type="entry name" value="PRK11819.1"/>
    <property type="match status" value="1"/>
</dbReference>
<dbReference type="GO" id="GO:0043022">
    <property type="term" value="F:ribosome binding"/>
    <property type="evidence" value="ECO:0007669"/>
    <property type="project" value="UniProtKB-UniRule"/>
</dbReference>
<comment type="domain">
    <text evidence="13">The P-site tRNA interaction motif (PtIM domain) probably interacts with the P-site tRNA(fMet) as well as the 23S rRNA.</text>
</comment>
<dbReference type="GO" id="GO:0006412">
    <property type="term" value="P:translation"/>
    <property type="evidence" value="ECO:0007669"/>
    <property type="project" value="UniProtKB-KW"/>
</dbReference>
<evidence type="ECO:0000256" key="11">
    <source>
        <dbReference type="ARBA" id="ARBA00022884"/>
    </source>
</evidence>
<comment type="catalytic activity">
    <reaction evidence="13">
        <text>ATP + H2O = ADP + phosphate + H(+)</text>
        <dbReference type="Rhea" id="RHEA:13065"/>
        <dbReference type="ChEBI" id="CHEBI:15377"/>
        <dbReference type="ChEBI" id="CHEBI:15378"/>
        <dbReference type="ChEBI" id="CHEBI:30616"/>
        <dbReference type="ChEBI" id="CHEBI:43474"/>
        <dbReference type="ChEBI" id="CHEBI:456216"/>
    </reaction>
</comment>
<evidence type="ECO:0000256" key="1">
    <source>
        <dbReference type="ARBA" id="ARBA00005868"/>
    </source>
</evidence>
<name>A0A060NWA8_9BURK</name>
<feature type="region of interest" description="Arm" evidence="13">
    <location>
        <begin position="95"/>
        <end position="139"/>
    </location>
</feature>
<evidence type="ECO:0000256" key="7">
    <source>
        <dbReference type="ARBA" id="ARBA00022741"/>
    </source>
</evidence>
<dbReference type="AlphaFoldDB" id="A0A060NWA8"/>
<evidence type="ECO:0000256" key="3">
    <source>
        <dbReference type="ARBA" id="ARBA00022490"/>
    </source>
</evidence>
<dbReference type="FunFam" id="3.40.50.300:FF:000183">
    <property type="entry name" value="ABC transporter ATP-binding protein yjjK"/>
    <property type="match status" value="1"/>
</dbReference>
<sequence>MAQYVFSMNRVCKTVPPKRQILKDISLSFFPGAKIGVLGLNGSGKSTLLKIMAGVDKEIEGEAVPMPGIRIGYLPQEPQINPEQSVREAVQEGIGGALAAKARLEEVYAAYAEPDADFDALAAEQAELEAIISASGSENSELQLELAADALNLPPWEALIKNLSGGEKRRVALCRLLLSRPDMLLLDEPTNHLDAESVHWLEQFLKRFSGTVVAITHDRYFLDNAAEWILELDRGHGIPYKGNYTDWLEQKERRLESEQKSEDARMRAMKEELKWVRANAKGRQAKSKARLARFEELSDVDYQRRNETNEIFIPVAERLGAQVIEFHGVSKSFGDRLLIDKLSFAVPAGAIVGIIGPNGAGKSTLFRMIQGKEQPDSGSIVIGKTAQLAFVDQSRESLAGDKTVWEDVSGGLDNITVGKFVMPSRAYLGRFNFKGNDQQKLVKNLSGGERGRLHLAKTLALGGNVLMLDEPSNDLDVETLRALEEALLEFAGSAMVISHDRWFLDRICTHILAYEGDSQWVFFDGNFTEYEADKQRRLGEEGARPKRVRFKSLA</sequence>
<dbReference type="STRING" id="1458426.SMCB_0971"/>
<evidence type="ECO:0000256" key="13">
    <source>
        <dbReference type="HAMAP-Rule" id="MF_00847"/>
    </source>
</evidence>
<evidence type="ECO:0000256" key="4">
    <source>
        <dbReference type="ARBA" id="ARBA00022555"/>
    </source>
</evidence>
<evidence type="ECO:0000256" key="2">
    <source>
        <dbReference type="ARBA" id="ARBA00022475"/>
    </source>
</evidence>
<dbReference type="HAMAP" id="MF_00847">
    <property type="entry name" value="EttA"/>
    <property type="match status" value="1"/>
</dbReference>
<dbReference type="InterPro" id="IPR003439">
    <property type="entry name" value="ABC_transporter-like_ATP-bd"/>
</dbReference>
<dbReference type="InterPro" id="IPR017871">
    <property type="entry name" value="ABC_transporter-like_CS"/>
</dbReference>
<dbReference type="GO" id="GO:0005737">
    <property type="term" value="C:cytoplasm"/>
    <property type="evidence" value="ECO:0007669"/>
    <property type="project" value="UniProtKB-SubCell"/>
</dbReference>